<evidence type="ECO:0000313" key="2">
    <source>
        <dbReference type="EMBL" id="KPM05554.1"/>
    </source>
</evidence>
<reference evidence="2 3" key="1">
    <citation type="journal article" date="2015" name="Parasit. Vectors">
        <title>Draft genome of the scabies mite.</title>
        <authorList>
            <person name="Rider S.D.Jr."/>
            <person name="Morgan M.S."/>
            <person name="Arlian L.G."/>
        </authorList>
    </citation>
    <scope>NUCLEOTIDE SEQUENCE [LARGE SCALE GENOMIC DNA]</scope>
    <source>
        <strain evidence="2">Arlian Lab</strain>
    </source>
</reference>
<organism evidence="2 3">
    <name type="scientific">Sarcoptes scabiei</name>
    <name type="common">Itch mite</name>
    <name type="synonym">Acarus scabiei</name>
    <dbReference type="NCBI Taxonomy" id="52283"/>
    <lineage>
        <taxon>Eukaryota</taxon>
        <taxon>Metazoa</taxon>
        <taxon>Ecdysozoa</taxon>
        <taxon>Arthropoda</taxon>
        <taxon>Chelicerata</taxon>
        <taxon>Arachnida</taxon>
        <taxon>Acari</taxon>
        <taxon>Acariformes</taxon>
        <taxon>Sarcoptiformes</taxon>
        <taxon>Astigmata</taxon>
        <taxon>Psoroptidia</taxon>
        <taxon>Sarcoptoidea</taxon>
        <taxon>Sarcoptidae</taxon>
        <taxon>Sarcoptinae</taxon>
        <taxon>Sarcoptes</taxon>
    </lineage>
</organism>
<dbReference type="Proteomes" id="UP000616769">
    <property type="component" value="Unassembled WGS sequence"/>
</dbReference>
<dbReference type="AlphaFoldDB" id="A0A132A3R0"/>
<accession>A0A132A3R0</accession>
<comment type="caution">
    <text evidence="2">The sequence shown here is derived from an EMBL/GenBank/DDBJ whole genome shotgun (WGS) entry which is preliminary data.</text>
</comment>
<sequence length="21" mass="2436">MAAIEENTINRFVTTNPTERQ</sequence>
<feature type="region of interest" description="Disordered" evidence="1">
    <location>
        <begin position="1"/>
        <end position="21"/>
    </location>
</feature>
<gene>
    <name evidence="2" type="ORF">QR98_0040190</name>
</gene>
<feature type="compositionally biased region" description="Polar residues" evidence="1">
    <location>
        <begin position="7"/>
        <end position="21"/>
    </location>
</feature>
<proteinExistence type="predicted"/>
<evidence type="ECO:0000256" key="1">
    <source>
        <dbReference type="SAM" id="MobiDB-lite"/>
    </source>
</evidence>
<dbReference type="VEuPathDB" id="VectorBase:SSCA000542"/>
<protein>
    <submittedName>
        <fullName evidence="2">Uncharacterized protein</fullName>
    </submittedName>
</protein>
<evidence type="ECO:0000313" key="3">
    <source>
        <dbReference type="Proteomes" id="UP000616769"/>
    </source>
</evidence>
<name>A0A132A3R0_SARSC</name>
<dbReference type="EMBL" id="JXLN01010353">
    <property type="protein sequence ID" value="KPM05554.1"/>
    <property type="molecule type" value="Genomic_DNA"/>
</dbReference>